<evidence type="ECO:0000256" key="4">
    <source>
        <dbReference type="ARBA" id="ARBA00023136"/>
    </source>
</evidence>
<evidence type="ECO:0000259" key="6">
    <source>
        <dbReference type="PROSITE" id="PS50850"/>
    </source>
</evidence>
<dbReference type="InterPro" id="IPR036259">
    <property type="entry name" value="MFS_trans_sf"/>
</dbReference>
<dbReference type="SUPFAM" id="SSF103473">
    <property type="entry name" value="MFS general substrate transporter"/>
    <property type="match status" value="1"/>
</dbReference>
<dbReference type="PROSITE" id="PS00217">
    <property type="entry name" value="SUGAR_TRANSPORT_2"/>
    <property type="match status" value="1"/>
</dbReference>
<feature type="transmembrane region" description="Helical" evidence="5">
    <location>
        <begin position="414"/>
        <end position="438"/>
    </location>
</feature>
<feature type="domain" description="Major facilitator superfamily (MFS) profile" evidence="6">
    <location>
        <begin position="24"/>
        <end position="443"/>
    </location>
</feature>
<dbReference type="InterPro" id="IPR005829">
    <property type="entry name" value="Sugar_transporter_CS"/>
</dbReference>
<comment type="subcellular location">
    <subcellularLocation>
        <location evidence="1">Membrane</location>
        <topology evidence="1">Multi-pass membrane protein</topology>
    </subcellularLocation>
</comment>
<feature type="transmembrane region" description="Helical" evidence="5">
    <location>
        <begin position="20"/>
        <end position="48"/>
    </location>
</feature>
<name>A0A3A1P5S4_9SPHN</name>
<feature type="transmembrane region" description="Helical" evidence="5">
    <location>
        <begin position="90"/>
        <end position="109"/>
    </location>
</feature>
<keyword evidence="4 5" id="KW-0472">Membrane</keyword>
<dbReference type="PANTHER" id="PTHR23508:SF10">
    <property type="entry name" value="CARBOXYLIC ACID TRANSPORTER PROTEIN HOMOLOG"/>
    <property type="match status" value="1"/>
</dbReference>
<accession>A0A3A1P5S4</accession>
<dbReference type="EMBL" id="QXFM01000087">
    <property type="protein sequence ID" value="RIV86331.1"/>
    <property type="molecule type" value="Genomic_DNA"/>
</dbReference>
<dbReference type="AlphaFoldDB" id="A0A3A1P5S4"/>
<dbReference type="PANTHER" id="PTHR23508">
    <property type="entry name" value="CARBOXYLIC ACID TRANSPORTER PROTEIN HOMOLOG"/>
    <property type="match status" value="1"/>
</dbReference>
<dbReference type="GO" id="GO:0005886">
    <property type="term" value="C:plasma membrane"/>
    <property type="evidence" value="ECO:0007669"/>
    <property type="project" value="TreeGrafter"/>
</dbReference>
<feature type="transmembrane region" description="Helical" evidence="5">
    <location>
        <begin position="328"/>
        <end position="346"/>
    </location>
</feature>
<protein>
    <submittedName>
        <fullName evidence="7">MFS transporter</fullName>
    </submittedName>
</protein>
<organism evidence="7 8">
    <name type="scientific">Aurantiacibacter xanthus</name>
    <dbReference type="NCBI Taxonomy" id="1784712"/>
    <lineage>
        <taxon>Bacteria</taxon>
        <taxon>Pseudomonadati</taxon>
        <taxon>Pseudomonadota</taxon>
        <taxon>Alphaproteobacteria</taxon>
        <taxon>Sphingomonadales</taxon>
        <taxon>Erythrobacteraceae</taxon>
        <taxon>Aurantiacibacter</taxon>
    </lineage>
</organism>
<dbReference type="Pfam" id="PF07690">
    <property type="entry name" value="MFS_1"/>
    <property type="match status" value="1"/>
</dbReference>
<feature type="transmembrane region" description="Helical" evidence="5">
    <location>
        <begin position="60"/>
        <end position="78"/>
    </location>
</feature>
<feature type="transmembrane region" description="Helical" evidence="5">
    <location>
        <begin position="257"/>
        <end position="278"/>
    </location>
</feature>
<dbReference type="Proteomes" id="UP000265366">
    <property type="component" value="Unassembled WGS sequence"/>
</dbReference>
<keyword evidence="2 5" id="KW-0812">Transmembrane</keyword>
<feature type="transmembrane region" description="Helical" evidence="5">
    <location>
        <begin position="147"/>
        <end position="170"/>
    </location>
</feature>
<comment type="caution">
    <text evidence="7">The sequence shown here is derived from an EMBL/GenBank/DDBJ whole genome shotgun (WGS) entry which is preliminary data.</text>
</comment>
<dbReference type="OrthoDB" id="9764259at2"/>
<feature type="transmembrane region" description="Helical" evidence="5">
    <location>
        <begin position="298"/>
        <end position="316"/>
    </location>
</feature>
<feature type="transmembrane region" description="Helical" evidence="5">
    <location>
        <begin position="176"/>
        <end position="198"/>
    </location>
</feature>
<reference evidence="7 8" key="1">
    <citation type="submission" date="2018-08" db="EMBL/GenBank/DDBJ databases">
        <title>Erythrobacter zhengii sp.nov., a bacterium isolated from deep-sea sediment.</title>
        <authorList>
            <person name="Fang C."/>
            <person name="Wu Y.-H."/>
            <person name="Sun C."/>
            <person name="Wang H."/>
            <person name="Cheng H."/>
            <person name="Meng F.-X."/>
            <person name="Wang C.-S."/>
            <person name="Xu X.-W."/>
        </authorList>
    </citation>
    <scope>NUCLEOTIDE SEQUENCE [LARGE SCALE GENOMIC DNA]</scope>
    <source>
        <strain evidence="7 8">CCTCC AB 2015396</strain>
    </source>
</reference>
<proteinExistence type="predicted"/>
<evidence type="ECO:0000313" key="8">
    <source>
        <dbReference type="Proteomes" id="UP000265366"/>
    </source>
</evidence>
<feature type="transmembrane region" description="Helical" evidence="5">
    <location>
        <begin position="388"/>
        <end position="408"/>
    </location>
</feature>
<keyword evidence="8" id="KW-1185">Reference proteome</keyword>
<keyword evidence="3 5" id="KW-1133">Transmembrane helix</keyword>
<evidence type="ECO:0000256" key="3">
    <source>
        <dbReference type="ARBA" id="ARBA00022989"/>
    </source>
</evidence>
<evidence type="ECO:0000256" key="2">
    <source>
        <dbReference type="ARBA" id="ARBA00022692"/>
    </source>
</evidence>
<feature type="transmembrane region" description="Helical" evidence="5">
    <location>
        <begin position="352"/>
        <end position="376"/>
    </location>
</feature>
<dbReference type="InterPro" id="IPR020846">
    <property type="entry name" value="MFS_dom"/>
</dbReference>
<feature type="transmembrane region" description="Helical" evidence="5">
    <location>
        <begin position="115"/>
        <end position="135"/>
    </location>
</feature>
<dbReference type="PROSITE" id="PS50850">
    <property type="entry name" value="MFS"/>
    <property type="match status" value="1"/>
</dbReference>
<evidence type="ECO:0000256" key="1">
    <source>
        <dbReference type="ARBA" id="ARBA00004141"/>
    </source>
</evidence>
<dbReference type="RefSeq" id="WP_119592752.1">
    <property type="nucleotide sequence ID" value="NZ_QXFM01000087.1"/>
</dbReference>
<evidence type="ECO:0000256" key="5">
    <source>
        <dbReference type="SAM" id="Phobius"/>
    </source>
</evidence>
<evidence type="ECO:0000313" key="7">
    <source>
        <dbReference type="EMBL" id="RIV86331.1"/>
    </source>
</evidence>
<dbReference type="InterPro" id="IPR011701">
    <property type="entry name" value="MFS"/>
</dbReference>
<sequence>MTPREIDVSRIVEERSLNGFNYRLIAVSWLLTIFDGFDLSIAAFAAPYMRDDMGLEPNQLANILSSGLLGTFLGAILFASISDRIGRRPVLLGCSVAFALLTIAMGFAPSYEWLVVLRFFDGIAIGAVIPIAWALNSEYVPRRMRATVVTIIMVGYSIGISGAGPITVLLEPTVGWRGLFIVGGAGSLVAATILFFALPESIRWLTGQPGQQRRLIAVLGKLGHDTRDLSISDRFVLSDEPAEQTSKPHVRELFAGWLKFATPAIWLAYTASSIAVYYVNGWGPIILEELDFSRNTAALATAFGGIMGSVAGLAVMRFTDRYGPVMALFYPALLLPLLLVLGLVPLSHTAVLVLSMTVLAFVGGMTFCIISIIAPVYPTRIRATGSGWASSIGKLGGVLGPIFGGWMLASGLPIIRSFAALAIMPALVVIAVVGILLAKRHFAQKAPAPDAPAAEAAVAA</sequence>
<dbReference type="Gene3D" id="1.20.1250.20">
    <property type="entry name" value="MFS general substrate transporter like domains"/>
    <property type="match status" value="1"/>
</dbReference>
<dbReference type="GO" id="GO:0046943">
    <property type="term" value="F:carboxylic acid transmembrane transporter activity"/>
    <property type="evidence" value="ECO:0007669"/>
    <property type="project" value="TreeGrafter"/>
</dbReference>
<gene>
    <name evidence="7" type="ORF">D2V17_09560</name>
</gene>